<dbReference type="InterPro" id="IPR051313">
    <property type="entry name" value="Bact_iron-sidero_bind"/>
</dbReference>
<dbReference type="InterPro" id="IPR002491">
    <property type="entry name" value="ABC_transptr_periplasmic_BD"/>
</dbReference>
<evidence type="ECO:0000256" key="2">
    <source>
        <dbReference type="ARBA" id="ARBA00008814"/>
    </source>
</evidence>
<accession>A0A346XSH0</accession>
<dbReference type="RefSeq" id="WP_114590014.1">
    <property type="nucleotide sequence ID" value="NZ_CP031165.1"/>
</dbReference>
<dbReference type="InterPro" id="IPR033870">
    <property type="entry name" value="FatB"/>
</dbReference>
<evidence type="ECO:0000256" key="4">
    <source>
        <dbReference type="ARBA" id="ARBA00022729"/>
    </source>
</evidence>
<dbReference type="CDD" id="cd01140">
    <property type="entry name" value="FatB"/>
    <property type="match status" value="1"/>
</dbReference>
<dbReference type="GO" id="GO:0030288">
    <property type="term" value="C:outer membrane-bounded periplasmic space"/>
    <property type="evidence" value="ECO:0007669"/>
    <property type="project" value="TreeGrafter"/>
</dbReference>
<evidence type="ECO:0000313" key="7">
    <source>
        <dbReference type="EMBL" id="AXV05167.1"/>
    </source>
</evidence>
<dbReference type="PROSITE" id="PS50983">
    <property type="entry name" value="FE_B12_PBP"/>
    <property type="match status" value="1"/>
</dbReference>
<comment type="subcellular location">
    <subcellularLocation>
        <location evidence="1">Cell envelope</location>
    </subcellularLocation>
</comment>
<keyword evidence="4 5" id="KW-0732">Signal</keyword>
<dbReference type="OrthoDB" id="63946at2"/>
<dbReference type="GO" id="GO:1901678">
    <property type="term" value="P:iron coordination entity transport"/>
    <property type="evidence" value="ECO:0007669"/>
    <property type="project" value="UniProtKB-ARBA"/>
</dbReference>
<evidence type="ECO:0000256" key="3">
    <source>
        <dbReference type="ARBA" id="ARBA00022448"/>
    </source>
</evidence>
<keyword evidence="3" id="KW-0813">Transport</keyword>
<sequence length="329" mass="34449">MMTARPRRTPLRALLLVLLLSLVAACADTDATADTEAAADTATATEDAAAAEVTITHAQGETTVPTNPETVVVFDLGALDMLDWAGAAVAGVPEVPNLPEHLAQYAGESYEKVGTLFEPDYEAVNALEPDLIVVAARSSTVYPELAELAPTIDLTTDDNDFLGSIERNLEIVGEIYGVQDRVADALADIDASIAAVNEKAGDAGTGLIVLTTGGEVSAYGPGSRFGIIHDLLGVAPAVEDVEAATHGDAIAWEFIAEADPAHLFVLDRDATIGEDGEAAAVMLDNEIVHQTTAWANDDLHYLDGVNWYLVPSGLRSVQAMIGEIDTALS</sequence>
<dbReference type="EMBL" id="CP031165">
    <property type="protein sequence ID" value="AXV05167.1"/>
    <property type="molecule type" value="Genomic_DNA"/>
</dbReference>
<dbReference type="PANTHER" id="PTHR30532">
    <property type="entry name" value="IRON III DICITRATE-BINDING PERIPLASMIC PROTEIN"/>
    <property type="match status" value="1"/>
</dbReference>
<dbReference type="Proteomes" id="UP000264006">
    <property type="component" value="Chromosome"/>
</dbReference>
<proteinExistence type="inferred from homology"/>
<evidence type="ECO:0000256" key="5">
    <source>
        <dbReference type="SAM" id="SignalP"/>
    </source>
</evidence>
<evidence type="ECO:0000256" key="1">
    <source>
        <dbReference type="ARBA" id="ARBA00004196"/>
    </source>
</evidence>
<dbReference type="Pfam" id="PF01497">
    <property type="entry name" value="Peripla_BP_2"/>
    <property type="match status" value="1"/>
</dbReference>
<protein>
    <submittedName>
        <fullName evidence="7">Iron compound ABC transporter, periplasmic iron compound-binding protein</fullName>
    </submittedName>
</protein>
<gene>
    <name evidence="7" type="ORF">DVS28_a0460</name>
</gene>
<dbReference type="SUPFAM" id="SSF53807">
    <property type="entry name" value="Helical backbone' metal receptor"/>
    <property type="match status" value="1"/>
</dbReference>
<organism evidence="7 8">
    <name type="scientific">Euzebya pacifica</name>
    <dbReference type="NCBI Taxonomy" id="1608957"/>
    <lineage>
        <taxon>Bacteria</taxon>
        <taxon>Bacillati</taxon>
        <taxon>Actinomycetota</taxon>
        <taxon>Nitriliruptoria</taxon>
        <taxon>Euzebyales</taxon>
    </lineage>
</organism>
<evidence type="ECO:0000313" key="8">
    <source>
        <dbReference type="Proteomes" id="UP000264006"/>
    </source>
</evidence>
<dbReference type="PANTHER" id="PTHR30532:SF28">
    <property type="entry name" value="PETROBACTIN-BINDING PROTEIN YCLQ"/>
    <property type="match status" value="1"/>
</dbReference>
<dbReference type="Gene3D" id="3.40.50.1980">
    <property type="entry name" value="Nitrogenase molybdenum iron protein domain"/>
    <property type="match status" value="2"/>
</dbReference>
<comment type="similarity">
    <text evidence="2">Belongs to the bacterial solute-binding protein 8 family.</text>
</comment>
<reference evidence="7 8" key="1">
    <citation type="submission" date="2018-09" db="EMBL/GenBank/DDBJ databases">
        <title>Complete genome sequence of Euzebya sp. DY32-46 isolated from seawater of Pacific Ocean.</title>
        <authorList>
            <person name="Xu L."/>
            <person name="Wu Y.-H."/>
            <person name="Xu X.-W."/>
        </authorList>
    </citation>
    <scope>NUCLEOTIDE SEQUENCE [LARGE SCALE GENOMIC DNA]</scope>
    <source>
        <strain evidence="7 8">DY32-46</strain>
    </source>
</reference>
<feature type="signal peptide" evidence="5">
    <location>
        <begin position="1"/>
        <end position="26"/>
    </location>
</feature>
<evidence type="ECO:0000259" key="6">
    <source>
        <dbReference type="PROSITE" id="PS50983"/>
    </source>
</evidence>
<keyword evidence="8" id="KW-1185">Reference proteome</keyword>
<dbReference type="AlphaFoldDB" id="A0A346XSH0"/>
<name>A0A346XSH0_9ACTN</name>
<feature type="domain" description="Fe/B12 periplasmic-binding" evidence="6">
    <location>
        <begin position="70"/>
        <end position="329"/>
    </location>
</feature>
<dbReference type="PROSITE" id="PS51257">
    <property type="entry name" value="PROKAR_LIPOPROTEIN"/>
    <property type="match status" value="1"/>
</dbReference>
<dbReference type="KEGG" id="euz:DVS28_a0460"/>
<feature type="chain" id="PRO_5038420573" evidence="5">
    <location>
        <begin position="27"/>
        <end position="329"/>
    </location>
</feature>